<proteinExistence type="inferred from homology"/>
<dbReference type="SUPFAM" id="SSF53756">
    <property type="entry name" value="UDP-Glycosyltransferase/glycogen phosphorylase"/>
    <property type="match status" value="1"/>
</dbReference>
<keyword evidence="2" id="KW-0808">Transferase</keyword>
<organism evidence="2 3">
    <name type="scientific">Vitis vinifera</name>
    <name type="common">Grape</name>
    <dbReference type="NCBI Taxonomy" id="29760"/>
    <lineage>
        <taxon>Eukaryota</taxon>
        <taxon>Viridiplantae</taxon>
        <taxon>Streptophyta</taxon>
        <taxon>Embryophyta</taxon>
        <taxon>Tracheophyta</taxon>
        <taxon>Spermatophyta</taxon>
        <taxon>Magnoliopsida</taxon>
        <taxon>eudicotyledons</taxon>
        <taxon>Gunneridae</taxon>
        <taxon>Pentapetalae</taxon>
        <taxon>rosids</taxon>
        <taxon>Vitales</taxon>
        <taxon>Vitaceae</taxon>
        <taxon>Viteae</taxon>
        <taxon>Vitis</taxon>
    </lineage>
</organism>
<dbReference type="EMBL" id="QGNW01002630">
    <property type="protein sequence ID" value="RVW14052.1"/>
    <property type="molecule type" value="Genomic_DNA"/>
</dbReference>
<evidence type="ECO:0000313" key="2">
    <source>
        <dbReference type="EMBL" id="RVW14052.1"/>
    </source>
</evidence>
<gene>
    <name evidence="2" type="primary">A3G2XYLT_3</name>
    <name evidence="2" type="ORF">CK203_089270</name>
</gene>
<dbReference type="AlphaFoldDB" id="A0A438BSW0"/>
<dbReference type="GO" id="GO:0035251">
    <property type="term" value="F:UDP-glucosyltransferase activity"/>
    <property type="evidence" value="ECO:0007669"/>
    <property type="project" value="InterPro"/>
</dbReference>
<accession>A0A438BSW0</accession>
<sequence length="213" mass="23962">MAKTPKFHVVMFPWFAFGHMTPFLHLSNKLVERSHKITFMLPKKAQSQLQTLNFHPTLISFNPLTVPQVEGLPPGAETTAVIPIFLNHLLTIAMDRTADQVEAALLPMLQYSLCTSHCPQPWPSLQLAETGQSQLSHPWLPPQKVVFSPHEARLLHFISASFGERLTFHECIITAMKHCNAISIRICQEIEGPFCDYAASQYAKPVFLTGPLH</sequence>
<comment type="caution">
    <text evidence="2">The sequence shown here is derived from an EMBL/GenBank/DDBJ whole genome shotgun (WGS) entry which is preliminary data.</text>
</comment>
<name>A0A438BSW0_VITVI</name>
<dbReference type="Gene3D" id="3.40.50.2000">
    <property type="entry name" value="Glycogen Phosphorylase B"/>
    <property type="match status" value="1"/>
</dbReference>
<dbReference type="InterPro" id="IPR050481">
    <property type="entry name" value="UDP-glycosyltransf_plant"/>
</dbReference>
<dbReference type="Proteomes" id="UP000288805">
    <property type="component" value="Unassembled WGS sequence"/>
</dbReference>
<dbReference type="PANTHER" id="PTHR48049:SF91">
    <property type="entry name" value="UDP-GLYCOSYLTRANSFERASE 79B7-RELATED"/>
    <property type="match status" value="1"/>
</dbReference>
<comment type="similarity">
    <text evidence="1">Belongs to the UDP-glycosyltransferase family.</text>
</comment>
<reference evidence="2 3" key="1">
    <citation type="journal article" date="2018" name="PLoS Genet.">
        <title>Population sequencing reveals clonal diversity and ancestral inbreeding in the grapevine cultivar Chardonnay.</title>
        <authorList>
            <person name="Roach M.J."/>
            <person name="Johnson D.L."/>
            <person name="Bohlmann J."/>
            <person name="van Vuuren H.J."/>
            <person name="Jones S.J."/>
            <person name="Pretorius I.S."/>
            <person name="Schmidt S.A."/>
            <person name="Borneman A.R."/>
        </authorList>
    </citation>
    <scope>NUCLEOTIDE SEQUENCE [LARGE SCALE GENOMIC DNA]</scope>
    <source>
        <strain evidence="3">cv. Chardonnay</strain>
        <tissue evidence="2">Leaf</tissue>
    </source>
</reference>
<evidence type="ECO:0000256" key="1">
    <source>
        <dbReference type="ARBA" id="ARBA00009995"/>
    </source>
</evidence>
<evidence type="ECO:0000313" key="3">
    <source>
        <dbReference type="Proteomes" id="UP000288805"/>
    </source>
</evidence>
<protein>
    <submittedName>
        <fullName evidence="2">Anthocyanidin 3-O-glucoside 2'''-O-xylosyltransferase</fullName>
    </submittedName>
</protein>
<dbReference type="PANTHER" id="PTHR48049">
    <property type="entry name" value="GLYCOSYLTRANSFERASE"/>
    <property type="match status" value="1"/>
</dbReference>